<dbReference type="AlphaFoldDB" id="A0A2H3B5Y9"/>
<name>A0A2H3B5Y9_9AGAR</name>
<evidence type="ECO:0000313" key="1">
    <source>
        <dbReference type="EMBL" id="PBK65090.1"/>
    </source>
</evidence>
<accession>A0A2H3B5Y9</accession>
<protein>
    <submittedName>
        <fullName evidence="1">Uncharacterized protein</fullName>
    </submittedName>
</protein>
<dbReference type="Proteomes" id="UP000218334">
    <property type="component" value="Unassembled WGS sequence"/>
</dbReference>
<reference evidence="2" key="1">
    <citation type="journal article" date="2017" name="Nat. Ecol. Evol.">
        <title>Genome expansion and lineage-specific genetic innovations in the forest pathogenic fungi Armillaria.</title>
        <authorList>
            <person name="Sipos G."/>
            <person name="Prasanna A.N."/>
            <person name="Walter M.C."/>
            <person name="O'Connor E."/>
            <person name="Balint B."/>
            <person name="Krizsan K."/>
            <person name="Kiss B."/>
            <person name="Hess J."/>
            <person name="Varga T."/>
            <person name="Slot J."/>
            <person name="Riley R."/>
            <person name="Boka B."/>
            <person name="Rigling D."/>
            <person name="Barry K."/>
            <person name="Lee J."/>
            <person name="Mihaltcheva S."/>
            <person name="LaButti K."/>
            <person name="Lipzen A."/>
            <person name="Waldron R."/>
            <person name="Moloney N.M."/>
            <person name="Sperisen C."/>
            <person name="Kredics L."/>
            <person name="Vagvoelgyi C."/>
            <person name="Patrignani A."/>
            <person name="Fitzpatrick D."/>
            <person name="Nagy I."/>
            <person name="Doyle S."/>
            <person name="Anderson J.B."/>
            <person name="Grigoriev I.V."/>
            <person name="Gueldener U."/>
            <person name="Muensterkoetter M."/>
            <person name="Nagy L.G."/>
        </authorList>
    </citation>
    <scope>NUCLEOTIDE SEQUENCE [LARGE SCALE GENOMIC DNA]</scope>
    <source>
        <strain evidence="2">28-4</strain>
    </source>
</reference>
<dbReference type="STRING" id="1076256.A0A2H3B5Y9"/>
<feature type="non-terminal residue" evidence="1">
    <location>
        <position position="215"/>
    </location>
</feature>
<dbReference type="EMBL" id="KZ293447">
    <property type="protein sequence ID" value="PBK65090.1"/>
    <property type="molecule type" value="Genomic_DNA"/>
</dbReference>
<evidence type="ECO:0000313" key="2">
    <source>
        <dbReference type="Proteomes" id="UP000218334"/>
    </source>
</evidence>
<sequence length="215" mass="24172">MATAEGTLLLPSLVNVHASPIDARKLQGGCSSRLRQEFRELEMLDDITGRLYDGSLPVSVTGETRYSLISSFQEYVGKEYTPVRMDARLMWSPSEPFEMVDANDLKWEKTLVSHTPTPVIRNITPMKAAEKRKGRASDTFDIKQNTVDKRTVISPVVTSALNMPVGCKWSNNSCVFDAVLFVIYNLWNSNVPLYNAAFTELHNQWLDMAASSFSR</sequence>
<organism evidence="1 2">
    <name type="scientific">Armillaria solidipes</name>
    <dbReference type="NCBI Taxonomy" id="1076256"/>
    <lineage>
        <taxon>Eukaryota</taxon>
        <taxon>Fungi</taxon>
        <taxon>Dikarya</taxon>
        <taxon>Basidiomycota</taxon>
        <taxon>Agaricomycotina</taxon>
        <taxon>Agaricomycetes</taxon>
        <taxon>Agaricomycetidae</taxon>
        <taxon>Agaricales</taxon>
        <taxon>Marasmiineae</taxon>
        <taxon>Physalacriaceae</taxon>
        <taxon>Armillaria</taxon>
    </lineage>
</organism>
<proteinExistence type="predicted"/>
<gene>
    <name evidence="1" type="ORF">ARMSODRAFT_892176</name>
</gene>
<keyword evidence="2" id="KW-1185">Reference proteome</keyword>